<evidence type="ECO:0000313" key="3">
    <source>
        <dbReference type="Proteomes" id="UP000680020"/>
    </source>
</evidence>
<dbReference type="RefSeq" id="WP_213403677.1">
    <property type="nucleotide sequence ID" value="NZ_JAGIBT010000008.1"/>
</dbReference>
<evidence type="ECO:0008006" key="4">
    <source>
        <dbReference type="Google" id="ProtNLM"/>
    </source>
</evidence>
<evidence type="ECO:0000313" key="2">
    <source>
        <dbReference type="EMBL" id="MBS7824447.1"/>
    </source>
</evidence>
<organism evidence="2 3">
    <name type="scientific">Wohlfahrtiimonas chitiniclastica</name>
    <dbReference type="NCBI Taxonomy" id="400946"/>
    <lineage>
        <taxon>Bacteria</taxon>
        <taxon>Pseudomonadati</taxon>
        <taxon>Pseudomonadota</taxon>
        <taxon>Gammaproteobacteria</taxon>
        <taxon>Cardiobacteriales</taxon>
        <taxon>Ignatzschineriaceae</taxon>
        <taxon>Wohlfahrtiimonas</taxon>
    </lineage>
</organism>
<dbReference type="InterPro" id="IPR011010">
    <property type="entry name" value="DNA_brk_join_enz"/>
</dbReference>
<dbReference type="AlphaFoldDB" id="A0AB35BX91"/>
<dbReference type="GO" id="GO:0003677">
    <property type="term" value="F:DNA binding"/>
    <property type="evidence" value="ECO:0007669"/>
    <property type="project" value="InterPro"/>
</dbReference>
<gene>
    <name evidence="2" type="ORF">J7561_04430</name>
</gene>
<dbReference type="Proteomes" id="UP000680020">
    <property type="component" value="Unassembled WGS sequence"/>
</dbReference>
<name>A0AB35BX91_9GAMM</name>
<dbReference type="InterPro" id="IPR013762">
    <property type="entry name" value="Integrase-like_cat_sf"/>
</dbReference>
<proteinExistence type="predicted"/>
<protein>
    <recommendedName>
        <fullName evidence="4">Tyr recombinase domain-containing protein</fullName>
    </recommendedName>
</protein>
<dbReference type="SUPFAM" id="SSF56349">
    <property type="entry name" value="DNA breaking-rejoining enzymes"/>
    <property type="match status" value="1"/>
</dbReference>
<comment type="caution">
    <text evidence="2">The sequence shown here is derived from an EMBL/GenBank/DDBJ whole genome shotgun (WGS) entry which is preliminary data.</text>
</comment>
<dbReference type="GO" id="GO:0006310">
    <property type="term" value="P:DNA recombination"/>
    <property type="evidence" value="ECO:0007669"/>
    <property type="project" value="UniProtKB-KW"/>
</dbReference>
<dbReference type="EMBL" id="JAGIBU010000002">
    <property type="protein sequence ID" value="MBS7824447.1"/>
    <property type="molecule type" value="Genomic_DNA"/>
</dbReference>
<reference evidence="2" key="1">
    <citation type="submission" date="2021-03" db="EMBL/GenBank/DDBJ databases">
        <title>Identification and antibiotic profiling of Wohlfahrtiimonas chitiniclastica, an underestimated human pathogen.</title>
        <authorList>
            <person name="Kopf A."/>
            <person name="Bunk B."/>
            <person name="Coldewey S."/>
            <person name="Gunzer F."/>
            <person name="Riedel T."/>
            <person name="Schroettner P."/>
        </authorList>
    </citation>
    <scope>NUCLEOTIDE SEQUENCE</scope>
    <source>
        <strain evidence="2">DSM 100917</strain>
    </source>
</reference>
<dbReference type="Gene3D" id="1.10.443.10">
    <property type="entry name" value="Intergrase catalytic core"/>
    <property type="match status" value="1"/>
</dbReference>
<evidence type="ECO:0000256" key="1">
    <source>
        <dbReference type="ARBA" id="ARBA00023172"/>
    </source>
</evidence>
<dbReference type="GO" id="GO:0015074">
    <property type="term" value="P:DNA integration"/>
    <property type="evidence" value="ECO:0007669"/>
    <property type="project" value="InterPro"/>
</dbReference>
<sequence>MAIMMRESSVKEVTVPIESLNFSSCIPMDLVVTITKEGQPLSRFRDDIWDYSATSVSQKTINFRNKVHSIFLREEYVSEHSEALDKAITVYKEIILHWISIIGGCSLSKLNGDATALSYLVAYQVIRGTNFTALFSDPMSIDFMLKHISTEKQTGIFLAKIQRFVDMILTQDESPFWSKYQPSNDFLIKLRNSRNVFPETTEGTQTLLIPSNIYQSFLRKVIEDLTLFMEFKDKIYYVFSKRALVRDQGVAMDKDLTQGDLTHDQQNRINYYWQCIIKQDTELLSILKELSNNGISRDDTWSGVVRSLGFWQARCAVLIAAFTGMRRNEILAIPFNGLSYLSTDKGEIPVIWSTTTKLEEHGIPKFTKWVTSNIVHLAFDVARVITRGILEFSGSSATNVSNERDVPLFLSSEQQEKRNPHPNFDFVVPTLGLDKLIKNYYHSELTVSQNDIEELRWFLYGEDSALVKKGGLWPLAFHQFRRSLAIYAAGSGNVSYPTLKAQLKHISMVMTAYYADSHSRAIDLLSNKDGVNALKSEWLDARARVESDHLYDLVNGNTPLSGVAGKKLSHQKMKNELPVFLTSRKETAKAVKNGKIRYRPTLVGGCMSQKPCNKGAGVLASACVNCENAVFLPGSIESLKQTKEFYQDQLQTTLPNRARNEYELNVKRIDSFMQSIIETAGH</sequence>
<accession>A0AB35BX91</accession>
<keyword evidence="1" id="KW-0233">DNA recombination</keyword>